<reference evidence="1 2" key="1">
    <citation type="submission" date="2018-01" db="EMBL/GenBank/DDBJ databases">
        <title>The draft genome of Hanstruepera neustonica JCM19743.</title>
        <authorList>
            <person name="He R.-H."/>
            <person name="Du Z.-J."/>
        </authorList>
    </citation>
    <scope>NUCLEOTIDE SEQUENCE [LARGE SCALE GENOMIC DNA]</scope>
    <source>
        <strain evidence="1 2">JCM19743</strain>
    </source>
</reference>
<sequence>MNYNDAFAIDDVSFLERKKETGYSPEKYELKNHDYHKPKLVDDFYLKYFTRELLFEIDVLEVKEFLEYHYFNCKTTSLYLDILECKILPKIDGLIDNAQPMIEVGGHYDTKLNDGFIEKDGKIDNPNYDYGLMLHQIAFGNLQADIKKRAEIINEFLERIQLPKADLNVLIWKGKPSHLAYIISKFVEEGYFEPPLKKDGDVNIAELSRQILNSFKFIPETPSIDSIRRYSSIDDDRYQDADRKFTKSGFCVPNSKIVG</sequence>
<dbReference type="RefSeq" id="WP_103051051.1">
    <property type="nucleotide sequence ID" value="NZ_POWF01000001.1"/>
</dbReference>
<name>A0A2K1E4J4_9FLAO</name>
<keyword evidence="2" id="KW-1185">Reference proteome</keyword>
<organism evidence="1 2">
    <name type="scientific">Hanstruepera neustonica</name>
    <dbReference type="NCBI Taxonomy" id="1445657"/>
    <lineage>
        <taxon>Bacteria</taxon>
        <taxon>Pseudomonadati</taxon>
        <taxon>Bacteroidota</taxon>
        <taxon>Flavobacteriia</taxon>
        <taxon>Flavobacteriales</taxon>
        <taxon>Flavobacteriaceae</taxon>
        <taxon>Hanstruepera</taxon>
    </lineage>
</organism>
<evidence type="ECO:0000313" key="2">
    <source>
        <dbReference type="Proteomes" id="UP000236641"/>
    </source>
</evidence>
<dbReference type="EMBL" id="POWF01000001">
    <property type="protein sequence ID" value="PNQ75202.1"/>
    <property type="molecule type" value="Genomic_DNA"/>
</dbReference>
<accession>A0A2K1E4J4</accession>
<dbReference type="OrthoDB" id="1330403at2"/>
<dbReference type="AlphaFoldDB" id="A0A2K1E4J4"/>
<proteinExistence type="predicted"/>
<evidence type="ECO:0000313" key="1">
    <source>
        <dbReference type="EMBL" id="PNQ75202.1"/>
    </source>
</evidence>
<gene>
    <name evidence="1" type="ORF">C1T31_03445</name>
</gene>
<protein>
    <submittedName>
        <fullName evidence="1">Uncharacterized protein</fullName>
    </submittedName>
</protein>
<comment type="caution">
    <text evidence="1">The sequence shown here is derived from an EMBL/GenBank/DDBJ whole genome shotgun (WGS) entry which is preliminary data.</text>
</comment>
<dbReference type="Proteomes" id="UP000236641">
    <property type="component" value="Unassembled WGS sequence"/>
</dbReference>